<dbReference type="Pfam" id="PF18376">
    <property type="entry name" value="MDD_C"/>
    <property type="match status" value="1"/>
</dbReference>
<comment type="similarity">
    <text evidence="1">Belongs to the diphosphomevalonate decarboxylase family.</text>
</comment>
<name>C7XUL1_9LACO</name>
<dbReference type="InterPro" id="IPR020568">
    <property type="entry name" value="Ribosomal_Su5_D2-typ_SF"/>
</dbReference>
<dbReference type="STRING" id="575594.HMPREF0501_00377"/>
<feature type="domain" description="Diphosphomevalonate decarboxylase-like N-terminal" evidence="9">
    <location>
        <begin position="7"/>
        <end position="162"/>
    </location>
</feature>
<dbReference type="InterPro" id="IPR029765">
    <property type="entry name" value="Mev_diP_decarb"/>
</dbReference>
<dbReference type="Proteomes" id="UP000003987">
    <property type="component" value="Unassembled WGS sequence"/>
</dbReference>
<evidence type="ECO:0000259" key="9">
    <source>
        <dbReference type="Pfam" id="PF22700"/>
    </source>
</evidence>
<organism evidence="10 11">
    <name type="scientific">Limosilactobacillus coleohominis 101-4-CHN</name>
    <dbReference type="NCBI Taxonomy" id="575594"/>
    <lineage>
        <taxon>Bacteria</taxon>
        <taxon>Bacillati</taxon>
        <taxon>Bacillota</taxon>
        <taxon>Bacilli</taxon>
        <taxon>Lactobacillales</taxon>
        <taxon>Lactobacillaceae</taxon>
        <taxon>Limosilactobacillus</taxon>
    </lineage>
</organism>
<proteinExistence type="inferred from homology"/>
<dbReference type="NCBIfam" id="TIGR01240">
    <property type="entry name" value="mevDPdecarb"/>
    <property type="match status" value="1"/>
</dbReference>
<dbReference type="SUPFAM" id="SSF54211">
    <property type="entry name" value="Ribosomal protein S5 domain 2-like"/>
    <property type="match status" value="1"/>
</dbReference>
<keyword evidence="4" id="KW-0547">Nucleotide-binding</keyword>
<dbReference type="OrthoDB" id="5498344at2"/>
<keyword evidence="11" id="KW-1185">Reference proteome</keyword>
<evidence type="ECO:0000256" key="6">
    <source>
        <dbReference type="ARBA" id="ARBA00023098"/>
    </source>
</evidence>
<dbReference type="FunFam" id="3.30.230.10:FF:000072">
    <property type="entry name" value="Diphosphomevalonate decarboxylase"/>
    <property type="match status" value="1"/>
</dbReference>
<dbReference type="Gene3D" id="3.30.70.890">
    <property type="entry name" value="GHMP kinase, C-terminal domain"/>
    <property type="match status" value="1"/>
</dbReference>
<dbReference type="InterPro" id="IPR036554">
    <property type="entry name" value="GHMP_kinase_C_sf"/>
</dbReference>
<dbReference type="HOGENOM" id="CLU_040369_0_0_9"/>
<reference evidence="10 11" key="1">
    <citation type="submission" date="2009-06" db="EMBL/GenBank/DDBJ databases">
        <title>The Genome Sequence of Lactobacillus coleohominis strain 101-4-CHN.</title>
        <authorList>
            <consortium name="The Broad Institute Genome Sequencing Platform"/>
            <person name="Ward D."/>
            <person name="Young S.K."/>
            <person name="Zeng Q."/>
            <person name="Koehrsen M."/>
            <person name="Alvarado L."/>
            <person name="Berlin A."/>
            <person name="Borenstein D."/>
            <person name="Chen Z."/>
            <person name="Engels R."/>
            <person name="Freedman E."/>
            <person name="Gellesch M."/>
            <person name="Goldberg J."/>
            <person name="Griggs A."/>
            <person name="Gujja S."/>
            <person name="Heiman D."/>
            <person name="Hepburn T."/>
            <person name="Howarth C."/>
            <person name="Jen D."/>
            <person name="Larson L."/>
            <person name="Lewis B."/>
            <person name="Mehta T."/>
            <person name="Park D."/>
            <person name="Pearson M."/>
            <person name="Roberts A."/>
            <person name="Saif S."/>
            <person name="Shea T."/>
            <person name="Shenoy N."/>
            <person name="Sisk P."/>
            <person name="Stolte C."/>
            <person name="Sykes S."/>
            <person name="Walk T."/>
            <person name="White J."/>
            <person name="Yandava C."/>
            <person name="Liu Y."/>
            <person name="Xu Q."/>
            <person name="Lander E."/>
            <person name="Nusbaum C."/>
            <person name="Galagan J."/>
            <person name="Birren B."/>
        </authorList>
    </citation>
    <scope>NUCLEOTIDE SEQUENCE [LARGE SCALE GENOMIC DNA]</scope>
    <source>
        <strain evidence="10 11">101-4-CHN</strain>
    </source>
</reference>
<keyword evidence="3" id="KW-0444">Lipid biosynthesis</keyword>
<accession>C7XUL1</accession>
<keyword evidence="5" id="KW-0067">ATP-binding</keyword>
<dbReference type="RefSeq" id="WP_006916147.1">
    <property type="nucleotide sequence ID" value="NZ_GG698802.1"/>
</dbReference>
<protein>
    <recommendedName>
        <fullName evidence="2">diphosphomevalonate decarboxylase</fullName>
        <ecNumber evidence="2">4.1.1.33</ecNumber>
    </recommendedName>
</protein>
<evidence type="ECO:0000256" key="3">
    <source>
        <dbReference type="ARBA" id="ARBA00022516"/>
    </source>
</evidence>
<dbReference type="PANTHER" id="PTHR10977:SF3">
    <property type="entry name" value="DIPHOSPHOMEVALONATE DECARBOXYLASE"/>
    <property type="match status" value="1"/>
</dbReference>
<dbReference type="SUPFAM" id="SSF55060">
    <property type="entry name" value="GHMP Kinase, C-terminal domain"/>
    <property type="match status" value="1"/>
</dbReference>
<dbReference type="InterPro" id="IPR041431">
    <property type="entry name" value="Mvd1_C"/>
</dbReference>
<dbReference type="AlphaFoldDB" id="C7XUL1"/>
<dbReference type="InterPro" id="IPR005935">
    <property type="entry name" value="Mev_decarb"/>
</dbReference>
<dbReference type="GO" id="GO:0019287">
    <property type="term" value="P:isopentenyl diphosphate biosynthetic process, mevalonate pathway"/>
    <property type="evidence" value="ECO:0007669"/>
    <property type="project" value="InterPro"/>
</dbReference>
<dbReference type="PIRSF" id="PIRSF015950">
    <property type="entry name" value="Mev_P_decrbx"/>
    <property type="match status" value="1"/>
</dbReference>
<dbReference type="EMBL" id="GG698802">
    <property type="protein sequence ID" value="EEU30972.1"/>
    <property type="molecule type" value="Genomic_DNA"/>
</dbReference>
<evidence type="ECO:0000313" key="10">
    <source>
        <dbReference type="EMBL" id="EEU30972.1"/>
    </source>
</evidence>
<evidence type="ECO:0000256" key="4">
    <source>
        <dbReference type="ARBA" id="ARBA00022741"/>
    </source>
</evidence>
<keyword evidence="7 10" id="KW-0456">Lyase</keyword>
<evidence type="ECO:0000313" key="11">
    <source>
        <dbReference type="Proteomes" id="UP000003987"/>
    </source>
</evidence>
<evidence type="ECO:0000256" key="2">
    <source>
        <dbReference type="ARBA" id="ARBA00012296"/>
    </source>
</evidence>
<dbReference type="PANTHER" id="PTHR10977">
    <property type="entry name" value="DIPHOSPHOMEVALONATE DECARBOXYLASE"/>
    <property type="match status" value="1"/>
</dbReference>
<dbReference type="eggNOG" id="COG3407">
    <property type="taxonomic scope" value="Bacteria"/>
</dbReference>
<gene>
    <name evidence="10" type="primary">mvaD</name>
    <name evidence="10" type="ORF">HMPREF0501_00377</name>
</gene>
<dbReference type="EC" id="4.1.1.33" evidence="2"/>
<dbReference type="InterPro" id="IPR014721">
    <property type="entry name" value="Ribsml_uS5_D2-typ_fold_subgr"/>
</dbReference>
<dbReference type="InterPro" id="IPR053859">
    <property type="entry name" value="MVD-like_N"/>
</dbReference>
<feature type="domain" description="Mvd1 C-terminal" evidence="8">
    <location>
        <begin position="178"/>
        <end position="307"/>
    </location>
</feature>
<sequence length="322" mass="35183">MKASARAHTNIALVKYWGKKDPQLIIPQTDSLSLTLDKFFTDTTVEFIESLKQDELIIDDQPVAPQKMAKVTAVLSQVRSLSHQHYFAKVISQNNVPMAAGLASSASAFAALALAASTAAGLHLSPRDLSRLARRGSGSATRSIFGGLVEWHAGVDDASSYAEPIMEQVDFGIEMIAILIDTKQKKVSSRGGMQLSVTTSPFYPAWRKVVADDMQAMKTAISKRDINQMGHIAEENAMRMHALTMSADPAYTYFEGATIKAINLIKGLREQGINCYYTMDAGPNVKVIYNHQDRQRIIDKLAPVFGKDHLIIAQPGPGAHLI</sequence>
<evidence type="ECO:0000256" key="1">
    <source>
        <dbReference type="ARBA" id="ARBA00008831"/>
    </source>
</evidence>
<dbReference type="GO" id="GO:0004163">
    <property type="term" value="F:diphosphomevalonate decarboxylase activity"/>
    <property type="evidence" value="ECO:0007669"/>
    <property type="project" value="UniProtKB-EC"/>
</dbReference>
<keyword evidence="6" id="KW-0443">Lipid metabolism</keyword>
<evidence type="ECO:0000259" key="8">
    <source>
        <dbReference type="Pfam" id="PF18376"/>
    </source>
</evidence>
<evidence type="ECO:0000256" key="5">
    <source>
        <dbReference type="ARBA" id="ARBA00022840"/>
    </source>
</evidence>
<dbReference type="GO" id="GO:0005829">
    <property type="term" value="C:cytosol"/>
    <property type="evidence" value="ECO:0007669"/>
    <property type="project" value="InterPro"/>
</dbReference>
<dbReference type="GO" id="GO:0005524">
    <property type="term" value="F:ATP binding"/>
    <property type="evidence" value="ECO:0007669"/>
    <property type="project" value="UniProtKB-KW"/>
</dbReference>
<dbReference type="Pfam" id="PF22700">
    <property type="entry name" value="MVD-like_N"/>
    <property type="match status" value="1"/>
</dbReference>
<evidence type="ECO:0000256" key="7">
    <source>
        <dbReference type="ARBA" id="ARBA00023239"/>
    </source>
</evidence>
<dbReference type="Gene3D" id="3.30.230.10">
    <property type="match status" value="1"/>
</dbReference>